<organism evidence="2">
    <name type="scientific">Physcomitrium patens</name>
    <name type="common">Spreading-leaved earth moss</name>
    <name type="synonym">Physcomitrella patens</name>
    <dbReference type="NCBI Taxonomy" id="3218"/>
    <lineage>
        <taxon>Eukaryota</taxon>
        <taxon>Viridiplantae</taxon>
        <taxon>Streptophyta</taxon>
        <taxon>Embryophyta</taxon>
        <taxon>Bryophyta</taxon>
        <taxon>Bryophytina</taxon>
        <taxon>Bryopsida</taxon>
        <taxon>Funariidae</taxon>
        <taxon>Funariales</taxon>
        <taxon>Funariaceae</taxon>
        <taxon>Physcomitrium</taxon>
    </lineage>
</organism>
<reference evidence="2 4" key="2">
    <citation type="journal article" date="2018" name="Plant J.">
        <title>The Physcomitrella patens chromosome-scale assembly reveals moss genome structure and evolution.</title>
        <authorList>
            <person name="Lang D."/>
            <person name="Ullrich K.K."/>
            <person name="Murat F."/>
            <person name="Fuchs J."/>
            <person name="Jenkins J."/>
            <person name="Haas F.B."/>
            <person name="Piednoel M."/>
            <person name="Gundlach H."/>
            <person name="Van Bel M."/>
            <person name="Meyberg R."/>
            <person name="Vives C."/>
            <person name="Morata J."/>
            <person name="Symeonidi A."/>
            <person name="Hiss M."/>
            <person name="Muchero W."/>
            <person name="Kamisugi Y."/>
            <person name="Saleh O."/>
            <person name="Blanc G."/>
            <person name="Decker E.L."/>
            <person name="van Gessel N."/>
            <person name="Grimwood J."/>
            <person name="Hayes R.D."/>
            <person name="Graham S.W."/>
            <person name="Gunter L.E."/>
            <person name="McDaniel S.F."/>
            <person name="Hoernstein S.N.W."/>
            <person name="Larsson A."/>
            <person name="Li F.W."/>
            <person name="Perroud P.F."/>
            <person name="Phillips J."/>
            <person name="Ranjan P."/>
            <person name="Rokshar D.S."/>
            <person name="Rothfels C.J."/>
            <person name="Schneider L."/>
            <person name="Shu S."/>
            <person name="Stevenson D.W."/>
            <person name="Thummler F."/>
            <person name="Tillich M."/>
            <person name="Villarreal Aguilar J.C."/>
            <person name="Widiez T."/>
            <person name="Wong G.K."/>
            <person name="Wymore A."/>
            <person name="Zhang Y."/>
            <person name="Zimmer A.D."/>
            <person name="Quatrano R.S."/>
            <person name="Mayer K.F.X."/>
            <person name="Goodstein D."/>
            <person name="Casacuberta J.M."/>
            <person name="Vandepoele K."/>
            <person name="Reski R."/>
            <person name="Cuming A.C."/>
            <person name="Tuskan G.A."/>
            <person name="Maumus F."/>
            <person name="Salse J."/>
            <person name="Schmutz J."/>
            <person name="Rensing S.A."/>
        </authorList>
    </citation>
    <scope>NUCLEOTIDE SEQUENCE [LARGE SCALE GENOMIC DNA]</scope>
    <source>
        <strain evidence="3 4">cv. Gransden 2004</strain>
    </source>
</reference>
<dbReference type="EnsemblPlants" id="Pp3c3_27039V3.1">
    <property type="protein sequence ID" value="PAC:32941607.CDS.1"/>
    <property type="gene ID" value="Pp3c3_27039"/>
</dbReference>
<reference evidence="3" key="3">
    <citation type="submission" date="2020-12" db="UniProtKB">
        <authorList>
            <consortium name="EnsemblPlants"/>
        </authorList>
    </citation>
    <scope>IDENTIFICATION</scope>
</reference>
<dbReference type="EMBL" id="ABEU02000003">
    <property type="protein sequence ID" value="PNR58033.1"/>
    <property type="molecule type" value="Genomic_DNA"/>
</dbReference>
<sequence>MSAADGCAARLMGEGRRGWKIERRMARSMGTARSMEMARIMGMARSMRMASSMGMARSVGFGLDCERASDRWRGRGKGASQGKKRTAATSPLLPSRSSKTSAAPPSLQSPPPPPPPRHRRRRRSWPGVPPSSCLRVPACRYAPARLSHNSGGYRMRFFVGHRTGYITPVFKFSGYGNVPFVAAFNGESFSRQW</sequence>
<gene>
    <name evidence="2" type="ORF">PHYPA_005028</name>
</gene>
<dbReference type="InParanoid" id="A0A2K1KW79"/>
<proteinExistence type="predicted"/>
<dbReference type="AlphaFoldDB" id="A0A2K1KW79"/>
<evidence type="ECO:0000313" key="3">
    <source>
        <dbReference type="EnsemblPlants" id="PAC:32941607.CDS.1"/>
    </source>
</evidence>
<evidence type="ECO:0000313" key="4">
    <source>
        <dbReference type="Proteomes" id="UP000006727"/>
    </source>
</evidence>
<feature type="region of interest" description="Disordered" evidence="1">
    <location>
        <begin position="72"/>
        <end position="129"/>
    </location>
</feature>
<protein>
    <submittedName>
        <fullName evidence="2 3">Uncharacterized protein</fullName>
    </submittedName>
</protein>
<reference evidence="2 4" key="1">
    <citation type="journal article" date="2008" name="Science">
        <title>The Physcomitrella genome reveals evolutionary insights into the conquest of land by plants.</title>
        <authorList>
            <person name="Rensing S."/>
            <person name="Lang D."/>
            <person name="Zimmer A."/>
            <person name="Terry A."/>
            <person name="Salamov A."/>
            <person name="Shapiro H."/>
            <person name="Nishiyama T."/>
            <person name="Perroud P.-F."/>
            <person name="Lindquist E."/>
            <person name="Kamisugi Y."/>
            <person name="Tanahashi T."/>
            <person name="Sakakibara K."/>
            <person name="Fujita T."/>
            <person name="Oishi K."/>
            <person name="Shin-I T."/>
            <person name="Kuroki Y."/>
            <person name="Toyoda A."/>
            <person name="Suzuki Y."/>
            <person name="Hashimoto A."/>
            <person name="Yamaguchi K."/>
            <person name="Sugano A."/>
            <person name="Kohara Y."/>
            <person name="Fujiyama A."/>
            <person name="Anterola A."/>
            <person name="Aoki S."/>
            <person name="Ashton N."/>
            <person name="Barbazuk W.B."/>
            <person name="Barker E."/>
            <person name="Bennetzen J."/>
            <person name="Bezanilla M."/>
            <person name="Blankenship R."/>
            <person name="Cho S.H."/>
            <person name="Dutcher S."/>
            <person name="Estelle M."/>
            <person name="Fawcett J.A."/>
            <person name="Gundlach H."/>
            <person name="Hanada K."/>
            <person name="Heyl A."/>
            <person name="Hicks K.A."/>
            <person name="Hugh J."/>
            <person name="Lohr M."/>
            <person name="Mayer K."/>
            <person name="Melkozernov A."/>
            <person name="Murata T."/>
            <person name="Nelson D."/>
            <person name="Pils B."/>
            <person name="Prigge M."/>
            <person name="Reiss B."/>
            <person name="Renner T."/>
            <person name="Rombauts S."/>
            <person name="Rushton P."/>
            <person name="Sanderfoot A."/>
            <person name="Schween G."/>
            <person name="Shiu S.-H."/>
            <person name="Stueber K."/>
            <person name="Theodoulou F.L."/>
            <person name="Tu H."/>
            <person name="Van de Peer Y."/>
            <person name="Verrier P.J."/>
            <person name="Waters E."/>
            <person name="Wood A."/>
            <person name="Yang L."/>
            <person name="Cove D."/>
            <person name="Cuming A."/>
            <person name="Hasebe M."/>
            <person name="Lucas S."/>
            <person name="Mishler D.B."/>
            <person name="Reski R."/>
            <person name="Grigoriev I."/>
            <person name="Quatrano R.S."/>
            <person name="Boore J.L."/>
        </authorList>
    </citation>
    <scope>NUCLEOTIDE SEQUENCE [LARGE SCALE GENOMIC DNA]</scope>
    <source>
        <strain evidence="3 4">cv. Gransden 2004</strain>
    </source>
</reference>
<keyword evidence="4" id="KW-1185">Reference proteome</keyword>
<dbReference type="Gramene" id="Pp3c3_27039V3.1">
    <property type="protein sequence ID" value="PAC:32941607.CDS.1"/>
    <property type="gene ID" value="Pp3c3_27039"/>
</dbReference>
<evidence type="ECO:0000256" key="1">
    <source>
        <dbReference type="SAM" id="MobiDB-lite"/>
    </source>
</evidence>
<name>A0A2K1KW79_PHYPA</name>
<dbReference type="Proteomes" id="UP000006727">
    <property type="component" value="Chromosome 3"/>
</dbReference>
<evidence type="ECO:0000313" key="2">
    <source>
        <dbReference type="EMBL" id="PNR58033.1"/>
    </source>
</evidence>
<accession>A0A2K1KW79</accession>